<evidence type="ECO:0000259" key="3">
    <source>
        <dbReference type="PROSITE" id="PS50125"/>
    </source>
</evidence>
<keyword evidence="2" id="KW-0732">Signal</keyword>
<keyword evidence="1" id="KW-1133">Transmembrane helix</keyword>
<dbReference type="GO" id="GO:0035556">
    <property type="term" value="P:intracellular signal transduction"/>
    <property type="evidence" value="ECO:0007669"/>
    <property type="project" value="InterPro"/>
</dbReference>
<dbReference type="Pfam" id="PF17963">
    <property type="entry name" value="Big_9"/>
    <property type="match status" value="1"/>
</dbReference>
<feature type="domain" description="Guanylate cyclase" evidence="3">
    <location>
        <begin position="867"/>
        <end position="1001"/>
    </location>
</feature>
<dbReference type="SMART" id="SM00044">
    <property type="entry name" value="CYCc"/>
    <property type="match status" value="1"/>
</dbReference>
<dbReference type="PROSITE" id="PS50125">
    <property type="entry name" value="GUANYLATE_CYCLASE_2"/>
    <property type="match status" value="1"/>
</dbReference>
<feature type="chain" id="PRO_5040134592" description="Guanylate cyclase domain-containing protein" evidence="2">
    <location>
        <begin position="35"/>
        <end position="1204"/>
    </location>
</feature>
<dbReference type="PANTHER" id="PTHR43081">
    <property type="entry name" value="ADENYLATE CYCLASE, TERMINAL-DIFFERENTIATION SPECIFIC-RELATED"/>
    <property type="match status" value="1"/>
</dbReference>
<keyword evidence="1" id="KW-0812">Transmembrane</keyword>
<dbReference type="InterPro" id="IPR050697">
    <property type="entry name" value="Adenylyl/Guanylyl_Cyclase_3/4"/>
</dbReference>
<reference evidence="4" key="1">
    <citation type="submission" date="2020-06" db="EMBL/GenBank/DDBJ databases">
        <authorList>
            <consortium name="Plant Systems Biology data submission"/>
        </authorList>
    </citation>
    <scope>NUCLEOTIDE SEQUENCE</scope>
    <source>
        <strain evidence="4">D6</strain>
    </source>
</reference>
<protein>
    <recommendedName>
        <fullName evidence="3">Guanylate cyclase domain-containing protein</fullName>
    </recommendedName>
</protein>
<dbReference type="EMBL" id="CAICTM010000031">
    <property type="protein sequence ID" value="CAB9498069.1"/>
    <property type="molecule type" value="Genomic_DNA"/>
</dbReference>
<evidence type="ECO:0000256" key="1">
    <source>
        <dbReference type="SAM" id="Phobius"/>
    </source>
</evidence>
<dbReference type="SUPFAM" id="SSF55073">
    <property type="entry name" value="Nucleotide cyclase"/>
    <property type="match status" value="1"/>
</dbReference>
<dbReference type="SUPFAM" id="SSF49899">
    <property type="entry name" value="Concanavalin A-like lectins/glucanases"/>
    <property type="match status" value="2"/>
</dbReference>
<dbReference type="Gene3D" id="3.30.70.1230">
    <property type="entry name" value="Nucleotide cyclase"/>
    <property type="match status" value="1"/>
</dbReference>
<keyword evidence="5" id="KW-1185">Reference proteome</keyword>
<dbReference type="GO" id="GO:0009190">
    <property type="term" value="P:cyclic nucleotide biosynthetic process"/>
    <property type="evidence" value="ECO:0007669"/>
    <property type="project" value="InterPro"/>
</dbReference>
<dbReference type="CDD" id="cd07302">
    <property type="entry name" value="CHD"/>
    <property type="match status" value="1"/>
</dbReference>
<keyword evidence="1" id="KW-0472">Membrane</keyword>
<dbReference type="InterPro" id="IPR013320">
    <property type="entry name" value="ConA-like_dom_sf"/>
</dbReference>
<feature type="transmembrane region" description="Helical" evidence="1">
    <location>
        <begin position="823"/>
        <end position="850"/>
    </location>
</feature>
<feature type="signal peptide" evidence="2">
    <location>
        <begin position="1"/>
        <end position="34"/>
    </location>
</feature>
<dbReference type="Gene3D" id="2.60.120.200">
    <property type="match status" value="2"/>
</dbReference>
<evidence type="ECO:0000313" key="5">
    <source>
        <dbReference type="Proteomes" id="UP001153069"/>
    </source>
</evidence>
<dbReference type="OrthoDB" id="542522at2759"/>
<comment type="caution">
    <text evidence="4">The sequence shown here is derived from an EMBL/GenBank/DDBJ whole genome shotgun (WGS) entry which is preliminary data.</text>
</comment>
<accession>A0A9N8D8I4</accession>
<evidence type="ECO:0000256" key="2">
    <source>
        <dbReference type="SAM" id="SignalP"/>
    </source>
</evidence>
<proteinExistence type="predicted"/>
<evidence type="ECO:0000313" key="4">
    <source>
        <dbReference type="EMBL" id="CAB9498069.1"/>
    </source>
</evidence>
<gene>
    <name evidence="4" type="ORF">SEMRO_31_G020100.2</name>
</gene>
<name>A0A9N8D8I4_9STRA</name>
<dbReference type="Pfam" id="PF00211">
    <property type="entry name" value="Guanylate_cyc"/>
    <property type="match status" value="1"/>
</dbReference>
<dbReference type="Proteomes" id="UP001153069">
    <property type="component" value="Unassembled WGS sequence"/>
</dbReference>
<organism evidence="4 5">
    <name type="scientific">Seminavis robusta</name>
    <dbReference type="NCBI Taxonomy" id="568900"/>
    <lineage>
        <taxon>Eukaryota</taxon>
        <taxon>Sar</taxon>
        <taxon>Stramenopiles</taxon>
        <taxon>Ochrophyta</taxon>
        <taxon>Bacillariophyta</taxon>
        <taxon>Bacillariophyceae</taxon>
        <taxon>Bacillariophycidae</taxon>
        <taxon>Naviculales</taxon>
        <taxon>Naviculaceae</taxon>
        <taxon>Seminavis</taxon>
    </lineage>
</organism>
<dbReference type="InterPro" id="IPR001054">
    <property type="entry name" value="A/G_cyclase"/>
</dbReference>
<dbReference type="Pfam" id="PF13385">
    <property type="entry name" value="Laminin_G_3"/>
    <property type="match status" value="1"/>
</dbReference>
<dbReference type="AlphaFoldDB" id="A0A9N8D8I4"/>
<dbReference type="PANTHER" id="PTHR43081:SF1">
    <property type="entry name" value="ADENYLATE CYCLASE, TERMINAL-DIFFERENTIATION SPECIFIC"/>
    <property type="match status" value="1"/>
</dbReference>
<dbReference type="InterPro" id="IPR029787">
    <property type="entry name" value="Nucleotide_cyclase"/>
</dbReference>
<sequence>MMYHPTRCAIKAHFRSRVIAGLLLLTIVWGGVQGQATTNTTNDDNGVGHSRSAGWGLECNGLDQWATLPIKELPDSAWTFEAWIQLPKSIAGSILTITADETDSSLMQLLTSFISTDDDEGGNTLAPSLFAMNLVFDRNYEKNQYIDVGGRYHHVAVVVEESTNNEDDVTSISVTSYWDGEPWVNGSSIVQKSKEHNNQGVDGGGVLLSSSVGSATIQLCHWIKIGSYSTTRERFGSVVLHDVRFWGKARTRDEILSSMTDPTLATDNETHALLHWWKMDEGGGLAILDSVQGSDGSLANRRQYTNQRPTWVASKAPAEHANFTAILGVTSQPVPLAHWDGSATEPSVYESDVPITTQIPYTAVETGQQGIFDIHIRQKPTPIAGNNKWLRLNGQDAYGLANNFDLPPSFSIDLWLHPFSLPPRGWTDFSSKHSAVAKNLFLWEVTLTLDDDGILQPTMYVRIGQDAFYGGVFSFEPHHLALTARADLDNNTTLATLYVNAEQVFQTTLNDIWQYNDPTNLPWTMGQDFDNRDGVVPSDFWHGSIDEYRFWSRDLAKGEVQHSMYNAIDHGPQYPDLLKSYSYDNENVDDDYTLHGRAKIGPCEVGFQARPFVVQVEEGSSITFDLPYFDAEDAAVSFDLVETPTQGTTVLNPDGTFSYTALEEGHNIVTSKYKVTDEYGQEGNHLGLLEIEVLRHAPFITSLIATGKGQGYGSGSEVEISWSEATNMANITAEDDNTVNFSPPIAKSFSFKWKDETTLVAVILEPIELEGDPTGESLLDSTTVTMTGGIKAKDECSVSVNSTSPELTGTWGDGGDEGLSTGALAGIIVAAIVTLSCFVGGFVYVSFFMLRATGYAPKPTAKPVPISILFTDIESSTKLWSQNPDWMSRALEIHHREIRRSIRQNKGYEVKTIGDAFMVAVSDPANALKLGLDIQNRMHEHFGDAEKDRKRSMMNLVAGDERPEIKIRIGIHHGPCDITFDPIAKGYDYYGTAVNTASRVEDAGHGGQIVITEALYEAVKDDLNGALVRDLGMNPLRGVGDVHLYDVVPARLKGIQFPPLRLESKAVSPPKMDGPDASAGFSLEEVESQLAFRVSDPRIEDGWLRKEIRAMRIVRSHQVSEETLFDFVEPILVVFELMFSISGTASAATQLIQKWRIRTEESDLLKDKIDKLAFKLAITARQRLEDRGKSIKPFVSAKLRASVN</sequence>